<dbReference type="GO" id="GO:0055085">
    <property type="term" value="P:transmembrane transport"/>
    <property type="evidence" value="ECO:0007669"/>
    <property type="project" value="InterPro"/>
</dbReference>
<evidence type="ECO:0000256" key="5">
    <source>
        <dbReference type="ARBA" id="ARBA00022989"/>
    </source>
</evidence>
<feature type="transmembrane region" description="Helical" evidence="7">
    <location>
        <begin position="272"/>
        <end position="292"/>
    </location>
</feature>
<feature type="transmembrane region" description="Helical" evidence="7">
    <location>
        <begin position="77"/>
        <end position="98"/>
    </location>
</feature>
<keyword evidence="10" id="KW-1185">Reference proteome</keyword>
<evidence type="ECO:0000256" key="6">
    <source>
        <dbReference type="ARBA" id="ARBA00023136"/>
    </source>
</evidence>
<reference evidence="9" key="1">
    <citation type="submission" date="2021-01" db="EMBL/GenBank/DDBJ databases">
        <title>Whole genome shotgun sequence of Sinosporangium siamense NBRC 109515.</title>
        <authorList>
            <person name="Komaki H."/>
            <person name="Tamura T."/>
        </authorList>
    </citation>
    <scope>NUCLEOTIDE SEQUENCE</scope>
    <source>
        <strain evidence="9">NBRC 109515</strain>
    </source>
</reference>
<feature type="transmembrane region" description="Helical" evidence="7">
    <location>
        <begin position="110"/>
        <end position="131"/>
    </location>
</feature>
<dbReference type="Gene3D" id="1.10.3720.10">
    <property type="entry name" value="MetI-like"/>
    <property type="match status" value="1"/>
</dbReference>
<evidence type="ECO:0000259" key="8">
    <source>
        <dbReference type="PROSITE" id="PS50928"/>
    </source>
</evidence>
<feature type="transmembrane region" description="Helical" evidence="7">
    <location>
        <begin position="168"/>
        <end position="189"/>
    </location>
</feature>
<evidence type="ECO:0000256" key="4">
    <source>
        <dbReference type="ARBA" id="ARBA00022692"/>
    </source>
</evidence>
<keyword evidence="3" id="KW-1003">Cell membrane</keyword>
<protein>
    <submittedName>
        <fullName evidence="9">ABC transporter permease</fullName>
    </submittedName>
</protein>
<proteinExistence type="inferred from homology"/>
<dbReference type="InterPro" id="IPR000515">
    <property type="entry name" value="MetI-like"/>
</dbReference>
<dbReference type="PROSITE" id="PS50928">
    <property type="entry name" value="ABC_TM1"/>
    <property type="match status" value="1"/>
</dbReference>
<dbReference type="AlphaFoldDB" id="A0A919RH86"/>
<sequence>MHQKSQSRMGRALTPLLWIGPAVILIAVVVIWPVVVMIQSSFQKISRFGIVQGANGLDNYTKLFEEPDFGGVMFRSLIWVVAVVTLTVVLSLALAQLFNQKFPLRNVARWALIAPWAASVLMTAIIFKWMLDPEAGLINMLRVDLGLLDALGGPEADPLGQASTAMPWLVFVAVFVSLPFTTYALLAGLATIPSDIYEAAKMDGAKKWRVYWSITLPLLRPALTVAALINVMNVFNNFPIIWAMTHGQPGYSTATSTIFMYILKGSDIGESAAMSVVNFGMVVVLTGLFLKVSRWNTEVAR</sequence>
<dbReference type="Proteomes" id="UP000606172">
    <property type="component" value="Unassembled WGS sequence"/>
</dbReference>
<dbReference type="RefSeq" id="WP_239128991.1">
    <property type="nucleotide sequence ID" value="NZ_BOOW01000022.1"/>
</dbReference>
<comment type="subcellular location">
    <subcellularLocation>
        <location evidence="1 7">Cell membrane</location>
        <topology evidence="1 7">Multi-pass membrane protein</topology>
    </subcellularLocation>
</comment>
<keyword evidence="2 7" id="KW-0813">Transport</keyword>
<dbReference type="SUPFAM" id="SSF161098">
    <property type="entry name" value="MetI-like"/>
    <property type="match status" value="1"/>
</dbReference>
<keyword evidence="5 7" id="KW-1133">Transmembrane helix</keyword>
<evidence type="ECO:0000313" key="10">
    <source>
        <dbReference type="Proteomes" id="UP000606172"/>
    </source>
</evidence>
<dbReference type="InterPro" id="IPR051393">
    <property type="entry name" value="ABC_transporter_permease"/>
</dbReference>
<name>A0A919RH86_9ACTN</name>
<feature type="transmembrane region" description="Helical" evidence="7">
    <location>
        <begin position="12"/>
        <end position="38"/>
    </location>
</feature>
<evidence type="ECO:0000256" key="1">
    <source>
        <dbReference type="ARBA" id="ARBA00004651"/>
    </source>
</evidence>
<dbReference type="PANTHER" id="PTHR30193">
    <property type="entry name" value="ABC TRANSPORTER PERMEASE PROTEIN"/>
    <property type="match status" value="1"/>
</dbReference>
<feature type="transmembrane region" description="Helical" evidence="7">
    <location>
        <begin position="210"/>
        <end position="229"/>
    </location>
</feature>
<keyword evidence="6 7" id="KW-0472">Membrane</keyword>
<dbReference type="CDD" id="cd06261">
    <property type="entry name" value="TM_PBP2"/>
    <property type="match status" value="1"/>
</dbReference>
<dbReference type="Pfam" id="PF00528">
    <property type="entry name" value="BPD_transp_1"/>
    <property type="match status" value="1"/>
</dbReference>
<dbReference type="EMBL" id="BOOW01000022">
    <property type="protein sequence ID" value="GII93312.1"/>
    <property type="molecule type" value="Genomic_DNA"/>
</dbReference>
<keyword evidence="4 7" id="KW-0812">Transmembrane</keyword>
<comment type="similarity">
    <text evidence="7">Belongs to the binding-protein-dependent transport system permease family.</text>
</comment>
<feature type="domain" description="ABC transmembrane type-1" evidence="8">
    <location>
        <begin position="73"/>
        <end position="289"/>
    </location>
</feature>
<accession>A0A919RH86</accession>
<dbReference type="GO" id="GO:0005886">
    <property type="term" value="C:plasma membrane"/>
    <property type="evidence" value="ECO:0007669"/>
    <property type="project" value="UniProtKB-SubCell"/>
</dbReference>
<evidence type="ECO:0000313" key="9">
    <source>
        <dbReference type="EMBL" id="GII93312.1"/>
    </source>
</evidence>
<dbReference type="PANTHER" id="PTHR30193:SF37">
    <property type="entry name" value="INNER MEMBRANE ABC TRANSPORTER PERMEASE PROTEIN YCJO"/>
    <property type="match status" value="1"/>
</dbReference>
<dbReference type="InterPro" id="IPR035906">
    <property type="entry name" value="MetI-like_sf"/>
</dbReference>
<evidence type="ECO:0000256" key="7">
    <source>
        <dbReference type="RuleBase" id="RU363032"/>
    </source>
</evidence>
<gene>
    <name evidence="9" type="ORF">Ssi02_35430</name>
</gene>
<organism evidence="9 10">
    <name type="scientific">Sinosporangium siamense</name>
    <dbReference type="NCBI Taxonomy" id="1367973"/>
    <lineage>
        <taxon>Bacteria</taxon>
        <taxon>Bacillati</taxon>
        <taxon>Actinomycetota</taxon>
        <taxon>Actinomycetes</taxon>
        <taxon>Streptosporangiales</taxon>
        <taxon>Streptosporangiaceae</taxon>
        <taxon>Sinosporangium</taxon>
    </lineage>
</organism>
<evidence type="ECO:0000256" key="3">
    <source>
        <dbReference type="ARBA" id="ARBA00022475"/>
    </source>
</evidence>
<comment type="caution">
    <text evidence="9">The sequence shown here is derived from an EMBL/GenBank/DDBJ whole genome shotgun (WGS) entry which is preliminary data.</text>
</comment>
<evidence type="ECO:0000256" key="2">
    <source>
        <dbReference type="ARBA" id="ARBA00022448"/>
    </source>
</evidence>